<organism evidence="1 2">
    <name type="scientific">Chrysochromulina tobinii</name>
    <dbReference type="NCBI Taxonomy" id="1460289"/>
    <lineage>
        <taxon>Eukaryota</taxon>
        <taxon>Haptista</taxon>
        <taxon>Haptophyta</taxon>
        <taxon>Prymnesiophyceae</taxon>
        <taxon>Prymnesiales</taxon>
        <taxon>Chrysochromulinaceae</taxon>
        <taxon>Chrysochromulina</taxon>
    </lineage>
</organism>
<comment type="caution">
    <text evidence="1">The sequence shown here is derived from an EMBL/GenBank/DDBJ whole genome shotgun (WGS) entry which is preliminary data.</text>
</comment>
<keyword evidence="2" id="KW-1185">Reference proteome</keyword>
<dbReference type="SUPFAM" id="SSF101967">
    <property type="entry name" value="Adhesin YadA, collagen-binding domain"/>
    <property type="match status" value="1"/>
</dbReference>
<protein>
    <submittedName>
        <fullName evidence="1">Exodeoxyribonuclease gamma subunit</fullName>
    </submittedName>
</protein>
<dbReference type="EMBL" id="JWZX01001563">
    <property type="protein sequence ID" value="KOO33259.1"/>
    <property type="molecule type" value="Genomic_DNA"/>
</dbReference>
<evidence type="ECO:0000313" key="1">
    <source>
        <dbReference type="EMBL" id="KOO33259.1"/>
    </source>
</evidence>
<reference evidence="2" key="1">
    <citation type="journal article" date="2015" name="PLoS Genet.">
        <title>Genome Sequence and Transcriptome Analyses of Chrysochromulina tobin: Metabolic Tools for Enhanced Algal Fitness in the Prominent Order Prymnesiales (Haptophyceae).</title>
        <authorList>
            <person name="Hovde B.T."/>
            <person name="Deodato C.R."/>
            <person name="Hunsperger H.M."/>
            <person name="Ryken S.A."/>
            <person name="Yost W."/>
            <person name="Jha R.K."/>
            <person name="Patterson J."/>
            <person name="Monnat R.J. Jr."/>
            <person name="Barlow S.B."/>
            <person name="Starkenburg S.R."/>
            <person name="Cattolico R.A."/>
        </authorList>
    </citation>
    <scope>NUCLEOTIDE SEQUENCE</scope>
    <source>
        <strain evidence="2">CCMP291</strain>
    </source>
</reference>
<dbReference type="InterPro" id="IPR011049">
    <property type="entry name" value="Serralysin-like_metalloprot_C"/>
</dbReference>
<dbReference type="Gene3D" id="2.150.10.10">
    <property type="entry name" value="Serralysin-like metalloprotease, C-terminal"/>
    <property type="match status" value="1"/>
</dbReference>
<sequence length="436" mass="45505">MGEGDEWPANDAFGAHNDAFGAHNDAFGAHNDAFGAHNDAFGAHNDAFGAHNDAFGAHNDAFGAHNDAFGAHNDAFGAHGSGTLALVSAPEPRPYEATRPTELPHRGAATPAALLEAMWDDAQVAVLEQQGTALELSAARTLDAVARLRLSEASFPTATADGAWDTPVGAHNDAFGAHNDAFGAHNDAFGADQFGAASLPINPFRASSSCGSAFTGSDAFPFTSATPGTFARATPLAALATRPTPLDPSRLSTAAAAWVAAQHGADAAGGASAIVGASRKAPMSDATLRHEFDRLLAAIEADERVWSAMGTGAGACAPRWSRGTPGVRTHAAELARELADASAARSRVADGVARWRRYADRRHEGAAARSLDIIMTLVRHSTERQLASRMVACFAHWRDACLLHVHPVVKRLMAARKRLEACGMRPLGADRPGRAL</sequence>
<gene>
    <name evidence="1" type="ORF">Ctob_006358</name>
</gene>
<dbReference type="AlphaFoldDB" id="A0A0M0K374"/>
<accession>A0A0M0K374</accession>
<dbReference type="OrthoDB" id="5401332at2759"/>
<dbReference type="Proteomes" id="UP000037460">
    <property type="component" value="Unassembled WGS sequence"/>
</dbReference>
<name>A0A0M0K374_9EUKA</name>
<proteinExistence type="predicted"/>
<evidence type="ECO:0000313" key="2">
    <source>
        <dbReference type="Proteomes" id="UP000037460"/>
    </source>
</evidence>